<accession>A0ABU8J784</accession>
<dbReference type="RefSeq" id="WP_336805762.1">
    <property type="nucleotide sequence ID" value="NZ_JBBBNY010000001.1"/>
</dbReference>
<gene>
    <name evidence="2" type="ORF">WAT24_00040</name>
</gene>
<sequence length="211" mass="23317">MRKFVPAVAIVLAAALPVHAQNSGTVRYRWVDAKGLPHYSDSLTAEAMKYGYDLVNDQGLVVRHVDRQLSADERAAAAKLAAEQAARQQAESARRRADLQLLNAYGDEAALKQAQQQELDTIDQQISTTRLSLHNQEKALADLLARAAELERAKQPVPKSLADSIAAQRNVVADQHATLEHQQDKRAAAEQAAARQLEHYRALKKAQQEQM</sequence>
<evidence type="ECO:0000313" key="3">
    <source>
        <dbReference type="Proteomes" id="UP001381174"/>
    </source>
</evidence>
<organism evidence="2 3">
    <name type="scientific">Fulvimonas yonginensis</name>
    <dbReference type="NCBI Taxonomy" id="1495200"/>
    <lineage>
        <taxon>Bacteria</taxon>
        <taxon>Pseudomonadati</taxon>
        <taxon>Pseudomonadota</taxon>
        <taxon>Gammaproteobacteria</taxon>
        <taxon>Lysobacterales</taxon>
        <taxon>Rhodanobacteraceae</taxon>
        <taxon>Fulvimonas</taxon>
    </lineage>
</organism>
<reference evidence="2 3" key="1">
    <citation type="journal article" date="2014" name="Int. J. Syst. Evol. Microbiol.">
        <title>Fulvimonas yonginensis sp. nov., isolated from greenhouse soil, and emended description of the genus Fulvimonas.</title>
        <authorList>
            <person name="Ahn J.H."/>
            <person name="Kim S.J."/>
            <person name="Weon H.Y."/>
            <person name="Hong S.B."/>
            <person name="Seok S.J."/>
            <person name="Kwon S.W."/>
        </authorList>
    </citation>
    <scope>NUCLEOTIDE SEQUENCE [LARGE SCALE GENOMIC DNA]</scope>
    <source>
        <strain evidence="2 3">KACC 16952</strain>
    </source>
</reference>
<protein>
    <submittedName>
        <fullName evidence="2">DUF4124 domain-containing protein</fullName>
    </submittedName>
</protein>
<dbReference type="EMBL" id="JBBBNY010000001">
    <property type="protein sequence ID" value="MEI7035138.1"/>
    <property type="molecule type" value="Genomic_DNA"/>
</dbReference>
<evidence type="ECO:0000313" key="2">
    <source>
        <dbReference type="EMBL" id="MEI7035138.1"/>
    </source>
</evidence>
<name>A0ABU8J784_9GAMM</name>
<dbReference type="Proteomes" id="UP001381174">
    <property type="component" value="Unassembled WGS sequence"/>
</dbReference>
<proteinExistence type="predicted"/>
<evidence type="ECO:0000256" key="1">
    <source>
        <dbReference type="SAM" id="SignalP"/>
    </source>
</evidence>
<comment type="caution">
    <text evidence="2">The sequence shown here is derived from an EMBL/GenBank/DDBJ whole genome shotgun (WGS) entry which is preliminary data.</text>
</comment>
<feature type="signal peptide" evidence="1">
    <location>
        <begin position="1"/>
        <end position="20"/>
    </location>
</feature>
<keyword evidence="1" id="KW-0732">Signal</keyword>
<feature type="chain" id="PRO_5045176810" evidence="1">
    <location>
        <begin position="21"/>
        <end position="211"/>
    </location>
</feature>
<keyword evidence="3" id="KW-1185">Reference proteome</keyword>